<dbReference type="GO" id="GO:0000398">
    <property type="term" value="P:mRNA splicing, via spliceosome"/>
    <property type="evidence" value="ECO:0007669"/>
    <property type="project" value="InterPro"/>
</dbReference>
<dbReference type="SMART" id="SM00443">
    <property type="entry name" value="G_patch"/>
    <property type="match status" value="1"/>
</dbReference>
<proteinExistence type="predicted"/>
<organism evidence="5 6">
    <name type="scientific">Marchantia polymorpha subsp. ruderalis</name>
    <dbReference type="NCBI Taxonomy" id="1480154"/>
    <lineage>
        <taxon>Eukaryota</taxon>
        <taxon>Viridiplantae</taxon>
        <taxon>Streptophyta</taxon>
        <taxon>Embryophyta</taxon>
        <taxon>Marchantiophyta</taxon>
        <taxon>Marchantiopsida</taxon>
        <taxon>Marchantiidae</taxon>
        <taxon>Marchantiales</taxon>
        <taxon>Marchantiaceae</taxon>
        <taxon>Marchantia</taxon>
    </lineage>
</organism>
<dbReference type="Pfam" id="PF12656">
    <property type="entry name" value="G-patch_2"/>
    <property type="match status" value="1"/>
</dbReference>
<feature type="compositionally biased region" description="Basic and acidic residues" evidence="3">
    <location>
        <begin position="475"/>
        <end position="485"/>
    </location>
</feature>
<keyword evidence="6" id="KW-1185">Reference proteome</keyword>
<evidence type="ECO:0000313" key="5">
    <source>
        <dbReference type="EMBL" id="OAE28453.1"/>
    </source>
</evidence>
<sequence length="706" mass="79706">MQEGSRGSPDVTRYDSEDRAGIKELEPGAPVKFSFTASKPKFSASRPPLFPKGKQRSSDDESKDMEYVTGFDQQGIVAKDPKGRLGVRVIPKLENSYRRPEKRMKNIMMETDVMDSTDVRFEKELDTVLAGAISGAQYGLTIGVKKMETVEMTTTVSTEKDPNGQRTTETTVAEDYMEHTTLSFSQIEEQRLKKDLTLLPDEADLDAYEEMPVEDFGEAMLRGMGWEKGKPIGRNSKDVIVPVEYVRRSGRTGLGADSAPKEVSSKKYIKPGESRSAAPELVAALGPDGRTRNVISVDEKLVERIRKGVARGKVMSIISGRHLGLRGEVLDVLDSERVSVKLVKSAEKVVVSAAELADIGSLEEEKVLKQIRQLKIGNGEASQDSSIRDDSPPDRREDKKHERNEDRRERVTRRDDGSKAHYRREEEERVRSRRDSRRDERGEYEEPKRSSREGRKDSKRDESDRAGDEMEVDDEGRNRRSEDRRKPSRYHKRDDRRDDGRRESRKDGRRDDERSQPRSYRERGDVSERERAGRDRRDASHISQDRAEKDRSNSGDRDLSGVASGGRITEPWLMSQIRVRVISKTLKGGKLYLKKARIVDVVSPRECDILMDESGEMLQQVKQEQLETALPKKGGRIVVVGGTEYRGKMGKLLERGSEKVSSLQLSDGHVSATANRNAGETIPVFEDRDVLPESMEAILLLVKGVV</sequence>
<gene>
    <name evidence="5" type="ORF">AXG93_115s1430</name>
</gene>
<dbReference type="InterPro" id="IPR045166">
    <property type="entry name" value="Spp2-like"/>
</dbReference>
<evidence type="ECO:0000313" key="6">
    <source>
        <dbReference type="Proteomes" id="UP000077202"/>
    </source>
</evidence>
<keyword evidence="2" id="KW-0539">Nucleus</keyword>
<dbReference type="PANTHER" id="PTHR15818">
    <property type="entry name" value="G PATCH AND KOW-CONTAINING"/>
    <property type="match status" value="1"/>
</dbReference>
<evidence type="ECO:0000259" key="4">
    <source>
        <dbReference type="PROSITE" id="PS50174"/>
    </source>
</evidence>
<dbReference type="GO" id="GO:0003676">
    <property type="term" value="F:nucleic acid binding"/>
    <property type="evidence" value="ECO:0007669"/>
    <property type="project" value="InterPro"/>
</dbReference>
<feature type="compositionally biased region" description="Basic and acidic residues" evidence="3">
    <location>
        <begin position="386"/>
        <end position="430"/>
    </location>
</feature>
<dbReference type="AlphaFoldDB" id="A0A176W6V7"/>
<protein>
    <recommendedName>
        <fullName evidence="4">G-patch domain-containing protein</fullName>
    </recommendedName>
</protein>
<feature type="region of interest" description="Disordered" evidence="3">
    <location>
        <begin position="1"/>
        <end position="66"/>
    </location>
</feature>
<dbReference type="PANTHER" id="PTHR15818:SF2">
    <property type="entry name" value="G-PATCH DOMAIN AND KOW MOTIFS-CONTAINING PROTEIN"/>
    <property type="match status" value="1"/>
</dbReference>
<dbReference type="Proteomes" id="UP000077202">
    <property type="component" value="Unassembled WGS sequence"/>
</dbReference>
<feature type="region of interest" description="Disordered" evidence="3">
    <location>
        <begin position="377"/>
        <end position="565"/>
    </location>
</feature>
<feature type="compositionally biased region" description="Basic and acidic residues" evidence="3">
    <location>
        <begin position="12"/>
        <end position="26"/>
    </location>
</feature>
<dbReference type="EMBL" id="LVLJ01001739">
    <property type="protein sequence ID" value="OAE28453.1"/>
    <property type="molecule type" value="Genomic_DNA"/>
</dbReference>
<evidence type="ECO:0000256" key="3">
    <source>
        <dbReference type="SAM" id="MobiDB-lite"/>
    </source>
</evidence>
<feature type="compositionally biased region" description="Basic and acidic residues" evidence="3">
    <location>
        <begin position="56"/>
        <end position="66"/>
    </location>
</feature>
<name>A0A176W6V7_MARPO</name>
<comment type="caution">
    <text evidence="5">The sequence shown here is derived from an EMBL/GenBank/DDBJ whole genome shotgun (WGS) entry which is preliminary data.</text>
</comment>
<dbReference type="GO" id="GO:0005681">
    <property type="term" value="C:spliceosomal complex"/>
    <property type="evidence" value="ECO:0007669"/>
    <property type="project" value="TreeGrafter"/>
</dbReference>
<dbReference type="InterPro" id="IPR000467">
    <property type="entry name" value="G_patch_dom"/>
</dbReference>
<dbReference type="Gene3D" id="2.30.30.140">
    <property type="match status" value="1"/>
</dbReference>
<dbReference type="PROSITE" id="PS50174">
    <property type="entry name" value="G_PATCH"/>
    <property type="match status" value="1"/>
</dbReference>
<evidence type="ECO:0000256" key="1">
    <source>
        <dbReference type="ARBA" id="ARBA00004123"/>
    </source>
</evidence>
<reference evidence="5" key="1">
    <citation type="submission" date="2016-03" db="EMBL/GenBank/DDBJ databases">
        <title>Mechanisms controlling the formation of the plant cell surface in tip-growing cells are functionally conserved among land plants.</title>
        <authorList>
            <person name="Honkanen S."/>
            <person name="Jones V.A."/>
            <person name="Morieri G."/>
            <person name="Champion C."/>
            <person name="Hetherington A.J."/>
            <person name="Kelly S."/>
            <person name="Saint-Marcoux D."/>
            <person name="Proust H."/>
            <person name="Prescott H."/>
            <person name="Dolan L."/>
        </authorList>
    </citation>
    <scope>NUCLEOTIDE SEQUENCE [LARGE SCALE GENOMIC DNA]</scope>
    <source>
        <tissue evidence="5">Whole gametophyte</tissue>
    </source>
</reference>
<dbReference type="InterPro" id="IPR026822">
    <property type="entry name" value="Spp2/MOS2_G-patch"/>
</dbReference>
<feature type="domain" description="G-patch" evidence="4">
    <location>
        <begin position="213"/>
        <end position="259"/>
    </location>
</feature>
<dbReference type="Pfam" id="PF25088">
    <property type="entry name" value="GPKOW_C"/>
    <property type="match status" value="1"/>
</dbReference>
<accession>A0A176W6V7</accession>
<feature type="compositionally biased region" description="Basic and acidic residues" evidence="3">
    <location>
        <begin position="436"/>
        <end position="468"/>
    </location>
</feature>
<comment type="subcellular location">
    <subcellularLocation>
        <location evidence="1">Nucleus</location>
    </subcellularLocation>
</comment>
<evidence type="ECO:0000256" key="2">
    <source>
        <dbReference type="ARBA" id="ARBA00023242"/>
    </source>
</evidence>
<feature type="compositionally biased region" description="Basic and acidic residues" evidence="3">
    <location>
        <begin position="492"/>
        <end position="559"/>
    </location>
</feature>